<dbReference type="PANTHER" id="PTHR30032">
    <property type="entry name" value="N-ACETYLMURAMOYL-L-ALANINE AMIDASE-RELATED"/>
    <property type="match status" value="1"/>
</dbReference>
<accession>A0ABS6G6N5</accession>
<sequence>MRRIKIIIVPMLIALIVLMNVPHTFSYDKSTIPYNIKIGLFFDKTAKSTLLLESQSSFKVGVFQQDEFINLFDLDENKILLRKDKFYIGQGLSFTEYTGAINEQVNISNIEGPYHIQVGQSFTSYSEAYNFLNSLNIGSVNSYLSYEKEWKVFSGLYLTESSANEEANKINANYGYETKVIQPSTTRVQVINEKGNTIFMYDSSDELYFTGKDYRGNTPIVNVEGNNYRGAITAKRLSNSDMTIINKLPLEEYLYGVVPGEMPASWPIEALKAQAVAARGFALTNFNKYKQFDFNLCSTTNSQVYKGYTGEHPNTNMAVDETRSKVITYNGTLVEPYYHSNSGGHTEDSENIWSSQLSYIRGVEDKFSLDAPNSTWSVSFTKDEIKNRLANHNIFIGDILDMKITSISDNGRVLSLVVYGTDGQEIMEKQKSRTVLGLKSSWFSINSNNSTNNESQLMVINGTTSKEESINLTSKHVITADGIYEINNPQRSSIFNGKEYRSIDEEVIENISDTFVLYGKGFGHGLGMSQYGAKKMAELNYKYDEILTHYYTGVKVE</sequence>
<dbReference type="Proteomes" id="UP000779508">
    <property type="component" value="Unassembled WGS sequence"/>
</dbReference>
<dbReference type="InterPro" id="IPR013693">
    <property type="entry name" value="SpoIID/LytB_N"/>
</dbReference>
<evidence type="ECO:0000259" key="1">
    <source>
        <dbReference type="Pfam" id="PF08486"/>
    </source>
</evidence>
<evidence type="ECO:0000313" key="2">
    <source>
        <dbReference type="EMBL" id="MBU5677816.1"/>
    </source>
</evidence>
<dbReference type="Pfam" id="PF08486">
    <property type="entry name" value="SpoIID"/>
    <property type="match status" value="1"/>
</dbReference>
<dbReference type="RefSeq" id="WP_216418845.1">
    <property type="nucleotide sequence ID" value="NZ_JAHLQK010000006.1"/>
</dbReference>
<name>A0ABS6G6N5_9FIRM</name>
<keyword evidence="3" id="KW-1185">Reference proteome</keyword>
<proteinExistence type="predicted"/>
<gene>
    <name evidence="2" type="ORF">KQI88_15465</name>
</gene>
<dbReference type="NCBIfam" id="TIGR02669">
    <property type="entry name" value="SpoIID_LytB"/>
    <property type="match status" value="1"/>
</dbReference>
<feature type="domain" description="Sporulation stage II protein D amidase enhancer LytB N-terminal" evidence="1">
    <location>
        <begin position="239"/>
        <end position="329"/>
    </location>
</feature>
<comment type="caution">
    <text evidence="2">The sequence shown here is derived from an EMBL/GenBank/DDBJ whole genome shotgun (WGS) entry which is preliminary data.</text>
</comment>
<dbReference type="EMBL" id="JAHLQK010000006">
    <property type="protein sequence ID" value="MBU5677816.1"/>
    <property type="molecule type" value="Genomic_DNA"/>
</dbReference>
<protein>
    <submittedName>
        <fullName evidence="2">SpoIID/LytB domain-containing protein</fullName>
    </submittedName>
</protein>
<evidence type="ECO:0000313" key="3">
    <source>
        <dbReference type="Proteomes" id="UP000779508"/>
    </source>
</evidence>
<dbReference type="PANTHER" id="PTHR30032:SF4">
    <property type="entry name" value="AMIDASE ENHANCER"/>
    <property type="match status" value="1"/>
</dbReference>
<reference evidence="2 3" key="1">
    <citation type="submission" date="2021-06" db="EMBL/GenBank/DDBJ databases">
        <authorList>
            <person name="Sun Q."/>
            <person name="Li D."/>
        </authorList>
    </citation>
    <scope>NUCLEOTIDE SEQUENCE [LARGE SCALE GENOMIC DNA]</scope>
    <source>
        <strain evidence="2 3">MSJ-5</strain>
    </source>
</reference>
<dbReference type="InterPro" id="IPR013486">
    <property type="entry name" value="SpoIID/LytB"/>
</dbReference>
<organism evidence="2 3">
    <name type="scientific">Alkaliphilus flagellatus</name>
    <dbReference type="NCBI Taxonomy" id="2841507"/>
    <lineage>
        <taxon>Bacteria</taxon>
        <taxon>Bacillati</taxon>
        <taxon>Bacillota</taxon>
        <taxon>Clostridia</taxon>
        <taxon>Peptostreptococcales</taxon>
        <taxon>Natronincolaceae</taxon>
        <taxon>Alkaliphilus</taxon>
    </lineage>
</organism>
<dbReference type="InterPro" id="IPR051922">
    <property type="entry name" value="Bact_Sporulation_Assoc"/>
</dbReference>